<feature type="domain" description="AB hydrolase-1" evidence="2">
    <location>
        <begin position="17"/>
        <end position="273"/>
    </location>
</feature>
<dbReference type="AlphaFoldDB" id="A0A8J4DRR1"/>
<keyword evidence="1 3" id="KW-0378">Hydrolase</keyword>
<dbReference type="GO" id="GO:0016787">
    <property type="term" value="F:hydrolase activity"/>
    <property type="evidence" value="ECO:0007669"/>
    <property type="project" value="UniProtKB-KW"/>
</dbReference>
<dbReference type="Gene3D" id="3.40.50.1820">
    <property type="entry name" value="alpha/beta hydrolase"/>
    <property type="match status" value="1"/>
</dbReference>
<dbReference type="PRINTS" id="PR00111">
    <property type="entry name" value="ABHYDROLASE"/>
</dbReference>
<proteinExistence type="predicted"/>
<dbReference type="InterPro" id="IPR000639">
    <property type="entry name" value="Epox_hydrolase-like"/>
</dbReference>
<dbReference type="GO" id="GO:0016020">
    <property type="term" value="C:membrane"/>
    <property type="evidence" value="ECO:0007669"/>
    <property type="project" value="TreeGrafter"/>
</dbReference>
<evidence type="ECO:0000313" key="3">
    <source>
        <dbReference type="EMBL" id="GIJ47038.1"/>
    </source>
</evidence>
<dbReference type="Pfam" id="PF12697">
    <property type="entry name" value="Abhydrolase_6"/>
    <property type="match status" value="1"/>
</dbReference>
<dbReference type="InterPro" id="IPR000073">
    <property type="entry name" value="AB_hydrolase_1"/>
</dbReference>
<dbReference type="InterPro" id="IPR029058">
    <property type="entry name" value="AB_hydrolase_fold"/>
</dbReference>
<dbReference type="SUPFAM" id="SSF53474">
    <property type="entry name" value="alpha/beta-Hydrolases"/>
    <property type="match status" value="1"/>
</dbReference>
<reference evidence="3" key="1">
    <citation type="submission" date="2021-01" db="EMBL/GenBank/DDBJ databases">
        <title>Whole genome shotgun sequence of Virgisporangium aliadipatigenens NBRC 105644.</title>
        <authorList>
            <person name="Komaki H."/>
            <person name="Tamura T."/>
        </authorList>
    </citation>
    <scope>NUCLEOTIDE SEQUENCE</scope>
    <source>
        <strain evidence="3">NBRC 105644</strain>
    </source>
</reference>
<evidence type="ECO:0000313" key="4">
    <source>
        <dbReference type="Proteomes" id="UP000619260"/>
    </source>
</evidence>
<dbReference type="Proteomes" id="UP000619260">
    <property type="component" value="Unassembled WGS sequence"/>
</dbReference>
<comment type="caution">
    <text evidence="3">The sequence shown here is derived from an EMBL/GenBank/DDBJ whole genome shotgun (WGS) entry which is preliminary data.</text>
</comment>
<organism evidence="3 4">
    <name type="scientific">Virgisporangium aliadipatigenens</name>
    <dbReference type="NCBI Taxonomy" id="741659"/>
    <lineage>
        <taxon>Bacteria</taxon>
        <taxon>Bacillati</taxon>
        <taxon>Actinomycetota</taxon>
        <taxon>Actinomycetes</taxon>
        <taxon>Micromonosporales</taxon>
        <taxon>Micromonosporaceae</taxon>
        <taxon>Virgisporangium</taxon>
    </lineage>
</organism>
<dbReference type="PANTHER" id="PTHR43798">
    <property type="entry name" value="MONOACYLGLYCEROL LIPASE"/>
    <property type="match status" value="1"/>
</dbReference>
<sequence length="310" mass="32977">MHVAEYGASAHAADVTVLMLHGWTLDHRLWSRQIDDLPDRFGGAVRILAIDLRGHGESEGCAADGTTLDRLADDLAAVLRERAPEGPVVLVGHSLGGMAILEFAHRYPEEFGRRVRGAALVSSSAEGAAHTNYGLAPWLSTALRQFETNGAALLAKLGPWRPHRPLMPALWPAVRWLVFGDRVSCEAMKLTLAMISCASLRSIGGFRPSISRMNRVDALRALADVPVAVLVGTRDRLTPVKCTEAMTAALPHAELQVLDGCGHMPPLECPDTVTNALAQVCRAATRESSIPAQAAAESGSSIPAQPVAVG</sequence>
<gene>
    <name evidence="3" type="ORF">Val02_39240</name>
</gene>
<evidence type="ECO:0000256" key="1">
    <source>
        <dbReference type="ARBA" id="ARBA00022801"/>
    </source>
</evidence>
<dbReference type="InterPro" id="IPR050266">
    <property type="entry name" value="AB_hydrolase_sf"/>
</dbReference>
<evidence type="ECO:0000259" key="2">
    <source>
        <dbReference type="Pfam" id="PF12697"/>
    </source>
</evidence>
<name>A0A8J4DRR1_9ACTN</name>
<dbReference type="PANTHER" id="PTHR43798:SF31">
    <property type="entry name" value="AB HYDROLASE SUPERFAMILY PROTEIN YCLE"/>
    <property type="match status" value="1"/>
</dbReference>
<dbReference type="EMBL" id="BOPF01000013">
    <property type="protein sequence ID" value="GIJ47038.1"/>
    <property type="molecule type" value="Genomic_DNA"/>
</dbReference>
<keyword evidence="4" id="KW-1185">Reference proteome</keyword>
<protein>
    <submittedName>
        <fullName evidence="3">Alpha/beta hydrolase</fullName>
    </submittedName>
</protein>
<accession>A0A8J4DRR1</accession>
<dbReference type="PRINTS" id="PR00412">
    <property type="entry name" value="EPOXHYDRLASE"/>
</dbReference>